<feature type="compositionally biased region" description="Basic and acidic residues" evidence="1">
    <location>
        <begin position="19"/>
        <end position="44"/>
    </location>
</feature>
<accession>A0A8S4RVA8</accession>
<reference evidence="2" key="1">
    <citation type="submission" date="2022-03" db="EMBL/GenBank/DDBJ databases">
        <authorList>
            <person name="Lindestad O."/>
        </authorList>
    </citation>
    <scope>NUCLEOTIDE SEQUENCE</scope>
</reference>
<dbReference type="AlphaFoldDB" id="A0A8S4RVA8"/>
<protein>
    <submittedName>
        <fullName evidence="2">Jg10265 protein</fullName>
    </submittedName>
</protein>
<dbReference type="OrthoDB" id="75419at2759"/>
<name>A0A8S4RVA8_9NEOP</name>
<organism evidence="2 3">
    <name type="scientific">Pararge aegeria aegeria</name>
    <dbReference type="NCBI Taxonomy" id="348720"/>
    <lineage>
        <taxon>Eukaryota</taxon>
        <taxon>Metazoa</taxon>
        <taxon>Ecdysozoa</taxon>
        <taxon>Arthropoda</taxon>
        <taxon>Hexapoda</taxon>
        <taxon>Insecta</taxon>
        <taxon>Pterygota</taxon>
        <taxon>Neoptera</taxon>
        <taxon>Endopterygota</taxon>
        <taxon>Lepidoptera</taxon>
        <taxon>Glossata</taxon>
        <taxon>Ditrysia</taxon>
        <taxon>Papilionoidea</taxon>
        <taxon>Nymphalidae</taxon>
        <taxon>Satyrinae</taxon>
        <taxon>Satyrini</taxon>
        <taxon>Parargina</taxon>
        <taxon>Pararge</taxon>
    </lineage>
</organism>
<evidence type="ECO:0000313" key="2">
    <source>
        <dbReference type="EMBL" id="CAH2241633.1"/>
    </source>
</evidence>
<feature type="compositionally biased region" description="Basic and acidic residues" evidence="1">
    <location>
        <begin position="107"/>
        <end position="121"/>
    </location>
</feature>
<evidence type="ECO:0000256" key="1">
    <source>
        <dbReference type="SAM" id="MobiDB-lite"/>
    </source>
</evidence>
<sequence>MATMVKEKRREKKKTKNKQLPEIKLGNKELESPIHDNNSEDKDVPQIASSVITEEQLSGSRDHSNLEKDTTPEEDQDVSTNENIEKQQISSIIGIPSFKSDTSLSDNRVHKMSKEKNEKETQNVISDGQKYLEHNITLDSSILPSLVTPEDVILLKDIVVPSAPLAPVEIENQPYISTVPSENVLETDKITCIPLEEAIRVFGGNEIAEVKALSQKEEAIVEFGPQSGPDHPLVDLLTTFRTSLISIDRERNRISSGYVEEEKSRAALWKVEKCSINVSQACPCGADVSLQAGYEVAQLQSENMPAAKLRLESLLRDVREGYCHHQHAALRAHRDVDELVAEIVTSNKGNVREALLLVLQALQLSDAAPEAYAQALQRWASMLSFSLLDQRDLGHLLFLLHCLFRYFGFMQHAFQYRIL</sequence>
<dbReference type="Proteomes" id="UP000838756">
    <property type="component" value="Unassembled WGS sequence"/>
</dbReference>
<keyword evidence="3" id="KW-1185">Reference proteome</keyword>
<gene>
    <name evidence="2" type="primary">jg10265</name>
    <name evidence="2" type="ORF">PAEG_LOCUS18055</name>
</gene>
<feature type="compositionally biased region" description="Polar residues" evidence="1">
    <location>
        <begin position="47"/>
        <end position="59"/>
    </location>
</feature>
<evidence type="ECO:0000313" key="3">
    <source>
        <dbReference type="Proteomes" id="UP000838756"/>
    </source>
</evidence>
<feature type="region of interest" description="Disordered" evidence="1">
    <location>
        <begin position="97"/>
        <end position="122"/>
    </location>
</feature>
<dbReference type="EMBL" id="CAKXAJ010025584">
    <property type="protein sequence ID" value="CAH2241633.1"/>
    <property type="molecule type" value="Genomic_DNA"/>
</dbReference>
<comment type="caution">
    <text evidence="2">The sequence shown here is derived from an EMBL/GenBank/DDBJ whole genome shotgun (WGS) entry which is preliminary data.</text>
</comment>
<feature type="region of interest" description="Disordered" evidence="1">
    <location>
        <begin position="1"/>
        <end position="83"/>
    </location>
</feature>
<proteinExistence type="predicted"/>
<feature type="compositionally biased region" description="Basic and acidic residues" evidence="1">
    <location>
        <begin position="60"/>
        <end position="71"/>
    </location>
</feature>